<protein>
    <submittedName>
        <fullName evidence="1">Uncharacterized protein</fullName>
    </submittedName>
</protein>
<accession>A0A9C7EYX6</accession>
<sequence length="232" mass="27569">MDKELRNLLNKIDVSQISILIDIANLFKRYLKNILNGYKYGDNVYIDFILKHSQNIYVNLVAIYQSNPNETCSKILDIFKFLENYQIDCPQYEIEKKTDKDDNLDMNNDSFESLLKMMNLSLDNNNNNKDNESDDSNKYDQFKTIDVVLRWVAALPKLEFKREVSTDEYIDFTFRSIYHGLKDYNCNNQVDDNTVFKLLLILFENWALNHPQLEVYQEVIMDDCLESKEFKK</sequence>
<reference evidence="1" key="1">
    <citation type="submission" date="2022-10" db="EMBL/GenBank/DDBJ databases">
        <title>Genome sequences of endogenous nimaviruses in decapod crustaceans.</title>
        <authorList>
            <person name="Kawato S."/>
            <person name="Nozaki R."/>
            <person name="Kondo H."/>
            <person name="Hirono I."/>
        </authorList>
    </citation>
    <scope>NUCLEOTIDE SEQUENCE</scope>
    <source>
        <strain evidence="1">Ube2021</strain>
    </source>
</reference>
<evidence type="ECO:0000313" key="1">
    <source>
        <dbReference type="EMBL" id="BDT62927.1"/>
    </source>
</evidence>
<name>A0A9C7EYX6_9VIRU</name>
<proteinExistence type="predicted"/>
<dbReference type="EMBL" id="LC738879">
    <property type="protein sequence ID" value="BDT62927.1"/>
    <property type="molecule type" value="Genomic_DNA"/>
</dbReference>
<organism evidence="1">
    <name type="scientific">Trachysalambria curvirostris majanivirus</name>
    <dbReference type="NCBI Taxonomy" id="2984281"/>
    <lineage>
        <taxon>Viruses</taxon>
        <taxon>Viruses incertae sedis</taxon>
        <taxon>Naldaviricetes</taxon>
        <taxon>Nimaviridae</taxon>
    </lineage>
</organism>